<protein>
    <submittedName>
        <fullName evidence="3">NB-ARC domain protein</fullName>
    </submittedName>
</protein>
<dbReference type="STRING" id="2070753.A0A3A2ZKH5"/>
<feature type="region of interest" description="Disordered" evidence="1">
    <location>
        <begin position="773"/>
        <end position="815"/>
    </location>
</feature>
<sequence>MAHSTELVSSRLSQPDTLFVVPPGFHPNATFVGMKKELETLHNRLFKAKKRAERLMAVLICGVPGSGKTHLARQYVWTQRDSYPGGIFWVDAKSNQSRYKCFWDIAQAATLLDGKKFEYPDSKAPHRYVDAVRDWFQSREEWLLIFDGLSFDQEDDLNHFKQFLPFNKKCSIIYTSVDKTLRKKQRLFEPYCLQVPPLSIEDSCKLLFKDLGIRRPKPDQARKAAELASHYEGLPLAIHAISHRLLNTSKQIEKYHIHSHLTDTKLAEPFLGIMHDLYRMKHFEALNLINILSFLGHHIPVGLINLGRSVLDTWGVEILTSPRPGEHGDIDTTLGNLIRCGLIERTTDSYSLYPRNTPQRSDDDSVDMKAVTPELSESQTESSQEVFFSFGQSSRTIDVIKIHSVVQGFCRDELKIMDEERALTFPGSTDAGFYDSWLAVATRVLCKSYENARNKMVNDYALVKDYREYETHASRILEHFPKKAPGRPHLLREARDEIKQVLNSITYEIDKLSPSSSNESIRKQRSVFDRSSSSSSSVPDSSTDEGPSRQLTWEWSDAMSSRVESPEEMAAPPHFFNLSPFPPHIYRKSTLGKDDGYETDSEGVKAPMRISPALSQMSQTTEKPKSSPASSPPQMDDSEWHLVEKPSKSKTGKENQKKGRKWPHDFRKPKPAAPMLNVFQVAGRGASTPNMSTRRSSSFGSSEAERRLSAVHKASPPSSSGESTKAADYSAFGKENVRTYANVAAGHLKGQDLGLSQRSISLPSGQGRVLGQIQNKSSGESLHSRMSNPQPSGLSAEVKPDQLSHSIHSEPNYDHLQPRLNAYDARTAPGTRYHSRHPSAIGQPVVDLTASAPSLVPYYPPPLPYDEDISITVSRHRLARPNG</sequence>
<dbReference type="EMBL" id="MVGC01000199">
    <property type="protein sequence ID" value="RJE21897.1"/>
    <property type="molecule type" value="Genomic_DNA"/>
</dbReference>
<dbReference type="AlphaFoldDB" id="A0A3A2ZKH5"/>
<feature type="compositionally biased region" description="Basic and acidic residues" evidence="1">
    <location>
        <begin position="638"/>
        <end position="668"/>
    </location>
</feature>
<dbReference type="Pfam" id="PF00931">
    <property type="entry name" value="NB-ARC"/>
    <property type="match status" value="1"/>
</dbReference>
<feature type="region of interest" description="Disordered" evidence="1">
    <location>
        <begin position="587"/>
        <end position="727"/>
    </location>
</feature>
<dbReference type="GO" id="GO:0043531">
    <property type="term" value="F:ADP binding"/>
    <property type="evidence" value="ECO:0007669"/>
    <property type="project" value="InterPro"/>
</dbReference>
<feature type="compositionally biased region" description="Polar residues" evidence="1">
    <location>
        <begin position="773"/>
        <end position="793"/>
    </location>
</feature>
<dbReference type="InterPro" id="IPR002182">
    <property type="entry name" value="NB-ARC"/>
</dbReference>
<feature type="compositionally biased region" description="Low complexity" evidence="1">
    <location>
        <begin position="529"/>
        <end position="541"/>
    </location>
</feature>
<dbReference type="OrthoDB" id="5086500at2759"/>
<feature type="compositionally biased region" description="Low complexity" evidence="1">
    <location>
        <begin position="692"/>
        <end position="702"/>
    </location>
</feature>
<feature type="region of interest" description="Disordered" evidence="1">
    <location>
        <begin position="513"/>
        <end position="552"/>
    </location>
</feature>
<gene>
    <name evidence="3" type="ORF">PHISCL_05782</name>
</gene>
<comment type="caution">
    <text evidence="3">The sequence shown here is derived from an EMBL/GenBank/DDBJ whole genome shotgun (WGS) entry which is preliminary data.</text>
</comment>
<name>A0A3A2ZKH5_9EURO</name>
<dbReference type="Proteomes" id="UP000266188">
    <property type="component" value="Unassembled WGS sequence"/>
</dbReference>
<dbReference type="PANTHER" id="PTHR48187">
    <property type="entry name" value="LD21810P"/>
    <property type="match status" value="1"/>
</dbReference>
<dbReference type="Gene3D" id="3.40.50.300">
    <property type="entry name" value="P-loop containing nucleotide triphosphate hydrolases"/>
    <property type="match status" value="1"/>
</dbReference>
<dbReference type="InterPro" id="IPR027417">
    <property type="entry name" value="P-loop_NTPase"/>
</dbReference>
<proteinExistence type="predicted"/>
<reference evidence="4" key="1">
    <citation type="submission" date="2017-02" db="EMBL/GenBank/DDBJ databases">
        <authorList>
            <person name="Tafer H."/>
            <person name="Lopandic K."/>
        </authorList>
    </citation>
    <scope>NUCLEOTIDE SEQUENCE [LARGE SCALE GENOMIC DNA]</scope>
    <source>
        <strain evidence="4">CBS 366.77</strain>
    </source>
</reference>
<evidence type="ECO:0000313" key="3">
    <source>
        <dbReference type="EMBL" id="RJE21897.1"/>
    </source>
</evidence>
<feature type="non-terminal residue" evidence="3">
    <location>
        <position position="883"/>
    </location>
</feature>
<accession>A0A3A2ZKH5</accession>
<feature type="domain" description="NB-ARC" evidence="2">
    <location>
        <begin position="35"/>
        <end position="208"/>
    </location>
</feature>
<feature type="region of interest" description="Disordered" evidence="1">
    <location>
        <begin position="351"/>
        <end position="378"/>
    </location>
</feature>
<dbReference type="SUPFAM" id="SSF52540">
    <property type="entry name" value="P-loop containing nucleoside triphosphate hydrolases"/>
    <property type="match status" value="1"/>
</dbReference>
<keyword evidence="4" id="KW-1185">Reference proteome</keyword>
<organism evidence="3 4">
    <name type="scientific">Aspergillus sclerotialis</name>
    <dbReference type="NCBI Taxonomy" id="2070753"/>
    <lineage>
        <taxon>Eukaryota</taxon>
        <taxon>Fungi</taxon>
        <taxon>Dikarya</taxon>
        <taxon>Ascomycota</taxon>
        <taxon>Pezizomycotina</taxon>
        <taxon>Eurotiomycetes</taxon>
        <taxon>Eurotiomycetidae</taxon>
        <taxon>Eurotiales</taxon>
        <taxon>Aspergillaceae</taxon>
        <taxon>Aspergillus</taxon>
        <taxon>Aspergillus subgen. Polypaecilum</taxon>
    </lineage>
</organism>
<evidence type="ECO:0000256" key="1">
    <source>
        <dbReference type="SAM" id="MobiDB-lite"/>
    </source>
</evidence>
<feature type="compositionally biased region" description="Basic and acidic residues" evidence="1">
    <location>
        <begin position="798"/>
        <end position="815"/>
    </location>
</feature>
<evidence type="ECO:0000313" key="4">
    <source>
        <dbReference type="Proteomes" id="UP000266188"/>
    </source>
</evidence>
<dbReference type="PANTHER" id="PTHR48187:SF2">
    <property type="entry name" value="LD21810P"/>
    <property type="match status" value="1"/>
</dbReference>
<evidence type="ECO:0000259" key="2">
    <source>
        <dbReference type="Pfam" id="PF00931"/>
    </source>
</evidence>